<reference evidence="1 2" key="1">
    <citation type="journal article" date="2016" name="Sci. Rep.">
        <title>The genome sequence of the outbreeding globe artichoke constructed de novo incorporating a phase-aware low-pass sequencing strategy of F1 progeny.</title>
        <authorList>
            <person name="Scaglione D."/>
            <person name="Reyes-Chin-Wo S."/>
            <person name="Acquadro A."/>
            <person name="Froenicke L."/>
            <person name="Portis E."/>
            <person name="Beitel C."/>
            <person name="Tirone M."/>
            <person name="Mauro R."/>
            <person name="Lo Monaco A."/>
            <person name="Mauromicale G."/>
            <person name="Faccioli P."/>
            <person name="Cattivelli L."/>
            <person name="Rieseberg L."/>
            <person name="Michelmore R."/>
            <person name="Lanteri S."/>
        </authorList>
    </citation>
    <scope>NUCLEOTIDE SEQUENCE [LARGE SCALE GENOMIC DNA]</scope>
    <source>
        <strain evidence="1">2C</strain>
    </source>
</reference>
<dbReference type="PANTHER" id="PTHR34565">
    <property type="entry name" value="TRANSMEMBRANE PROTEIN"/>
    <property type="match status" value="1"/>
</dbReference>
<keyword evidence="2" id="KW-1185">Reference proteome</keyword>
<organism evidence="1 2">
    <name type="scientific">Cynara cardunculus var. scolymus</name>
    <name type="common">Globe artichoke</name>
    <name type="synonym">Cynara scolymus</name>
    <dbReference type="NCBI Taxonomy" id="59895"/>
    <lineage>
        <taxon>Eukaryota</taxon>
        <taxon>Viridiplantae</taxon>
        <taxon>Streptophyta</taxon>
        <taxon>Embryophyta</taxon>
        <taxon>Tracheophyta</taxon>
        <taxon>Spermatophyta</taxon>
        <taxon>Magnoliopsida</taxon>
        <taxon>eudicotyledons</taxon>
        <taxon>Gunneridae</taxon>
        <taxon>Pentapetalae</taxon>
        <taxon>asterids</taxon>
        <taxon>campanulids</taxon>
        <taxon>Asterales</taxon>
        <taxon>Asteraceae</taxon>
        <taxon>Carduoideae</taxon>
        <taxon>Cardueae</taxon>
        <taxon>Carduinae</taxon>
        <taxon>Cynara</taxon>
    </lineage>
</organism>
<evidence type="ECO:0000313" key="2">
    <source>
        <dbReference type="Proteomes" id="UP000243975"/>
    </source>
</evidence>
<gene>
    <name evidence="1" type="ORF">Ccrd_009607</name>
</gene>
<dbReference type="Proteomes" id="UP000243975">
    <property type="component" value="Unassembled WGS sequence"/>
</dbReference>
<sequence length="112" mass="13163">PNASCICQFIQYNPHVSIQASTQATAEENHRKQRAYRMRKFDPWPVFFKREFNRNWPFLVGFAITGTIITKFSLSLTDSDLLIVWIFFSGRGRQEKLRLCPKTQELKRLHSG</sequence>
<comment type="caution">
    <text evidence="1">The sequence shown here is derived from an EMBL/GenBank/DDBJ whole genome shotgun (WGS) entry which is preliminary data.</text>
</comment>
<protein>
    <submittedName>
        <fullName evidence="1">Uncharacterized protein</fullName>
    </submittedName>
</protein>
<dbReference type="AlphaFoldDB" id="A0A103YMY7"/>
<dbReference type="InterPro" id="IPR052867">
    <property type="entry name" value="ATP_Synthase_Subunit_6"/>
</dbReference>
<evidence type="ECO:0000313" key="1">
    <source>
        <dbReference type="EMBL" id="KVI11995.1"/>
    </source>
</evidence>
<dbReference type="STRING" id="59895.A0A103YMY7"/>
<accession>A0A103YMY7</accession>
<proteinExistence type="predicted"/>
<feature type="non-terminal residue" evidence="1">
    <location>
        <position position="1"/>
    </location>
</feature>
<dbReference type="PANTHER" id="PTHR34565:SF1">
    <property type="entry name" value="TRANSMEMBRANE PROTEIN"/>
    <property type="match status" value="1"/>
</dbReference>
<name>A0A103YMY7_CYNCS</name>
<dbReference type="Gramene" id="KVI11995">
    <property type="protein sequence ID" value="KVI11995"/>
    <property type="gene ID" value="Ccrd_009607"/>
</dbReference>
<dbReference type="EMBL" id="LEKV01000021">
    <property type="protein sequence ID" value="KVI11995.1"/>
    <property type="molecule type" value="Genomic_DNA"/>
</dbReference>